<dbReference type="CDD" id="cd02008">
    <property type="entry name" value="TPP_IOR_alpha"/>
    <property type="match status" value="1"/>
</dbReference>
<organism evidence="4 5">
    <name type="scientific">Martelella mediterranea DSM 17316</name>
    <dbReference type="NCBI Taxonomy" id="1122214"/>
    <lineage>
        <taxon>Bacteria</taxon>
        <taxon>Pseudomonadati</taxon>
        <taxon>Pseudomonadota</taxon>
        <taxon>Alphaproteobacteria</taxon>
        <taxon>Hyphomicrobiales</taxon>
        <taxon>Aurantimonadaceae</taxon>
        <taxon>Martelella</taxon>
    </lineage>
</organism>
<evidence type="ECO:0000313" key="4">
    <source>
        <dbReference type="EMBL" id="AQZ49663.1"/>
    </source>
</evidence>
<name>A0A1U9YW38_9HYPH</name>
<keyword evidence="2" id="KW-0560">Oxidoreductase</keyword>
<gene>
    <name evidence="4" type="ORF">Mame_00280</name>
</gene>
<dbReference type="InterPro" id="IPR017896">
    <property type="entry name" value="4Fe4S_Fe-S-bd"/>
</dbReference>
<dbReference type="STRING" id="1122214.Mame_00280"/>
<accession>A0A1U9YW38</accession>
<dbReference type="CDD" id="cd07034">
    <property type="entry name" value="TPP_PYR_PFOR_IOR-alpha_like"/>
    <property type="match status" value="1"/>
</dbReference>
<evidence type="ECO:0000256" key="1">
    <source>
        <dbReference type="ARBA" id="ARBA00022723"/>
    </source>
</evidence>
<dbReference type="InterPro" id="IPR045025">
    <property type="entry name" value="HACL1-like"/>
</dbReference>
<dbReference type="InterPro" id="IPR029061">
    <property type="entry name" value="THDP-binding"/>
</dbReference>
<dbReference type="AlphaFoldDB" id="A0A1U9YW38"/>
<evidence type="ECO:0000256" key="2">
    <source>
        <dbReference type="ARBA" id="ARBA00023002"/>
    </source>
</evidence>
<dbReference type="GO" id="GO:0016491">
    <property type="term" value="F:oxidoreductase activity"/>
    <property type="evidence" value="ECO:0007669"/>
    <property type="project" value="UniProtKB-KW"/>
</dbReference>
<reference evidence="4 5" key="1">
    <citation type="submission" date="2017-03" db="EMBL/GenBank/DDBJ databases">
        <title>Foreign affairs: Plasmid Transfer between Roseobacters and Rhizobia.</title>
        <authorList>
            <person name="Bartling P."/>
            <person name="Bunk B."/>
            <person name="Overmann J."/>
            <person name="Brinkmann H."/>
            <person name="Petersen J."/>
        </authorList>
    </citation>
    <scope>NUCLEOTIDE SEQUENCE [LARGE SCALE GENOMIC DNA]</scope>
    <source>
        <strain evidence="4 5">MACL11</strain>
    </source>
</reference>
<keyword evidence="5" id="KW-1185">Reference proteome</keyword>
<dbReference type="FunFam" id="3.40.50.970:FF:000114">
    <property type="entry name" value="Indolepyruvate ferredoxin oxidoreductase alpha subunit"/>
    <property type="match status" value="1"/>
</dbReference>
<sequence>MAERSFAREVEDLKLGEGDIFRGEGILAITKALLQSGVSYVGGYQGSPISHLMDVLADAKDVMADLGVHFESSASEAAAAAMLSASVMYPVRGAVTWKSTAGTNVASDALSNLSSGGVTGGALVIIGEDFGEGSSIMQERSHAFAMKSQMWLLTPRPNLPSIVDAVEKGFELSEASNTPVMLQVGIRSCHVHGQFAAKDNKRPAFTLREALENPKRDVSRIVLPPASFQHEKEKLEKRWPAAIEFVKQNRLNEYFGPTEGEVGIIMQGGLYNNAMRALQQLGLADVYGNARVPIYCMNVAYPMIDEEVIDFCAGKKAVVMLEEGAPEYIEQALHTLMRRRDLQTKVSGKDILPLGGEYTTPVLVNGLSAFFEAYAPQILGNRPPVPDAGPVLADPKVKALAEVVPPRPAGFCTGCPERPIFAAMKLVEKELGEHHVSADIGCHLFSILPPFNIGGTTMGYGLGPASASAFNVESDKRSISVMGDGGFWHNGLATSVGNAVFNKQDGVILVVDNYYSAATGGQDILSSRANNARRKTNNSIVDAVKGVGAKWVRQIDRTYDVAKMRDTLREALTTKEEGPKIIVASSECMLNKQRRVKPQFAKAVKDGKRMVKERFGVDEDVCTGDHACIRLSGCPSLSVKHTDDPLKDDPVAAIDNSCVGCGNCGEVSEAAVLCPSFYRADVIHNPTGWDRFVHRVRAAVIGWLQNRRQSRRIVFAE</sequence>
<dbReference type="GO" id="GO:0044281">
    <property type="term" value="P:small molecule metabolic process"/>
    <property type="evidence" value="ECO:0007669"/>
    <property type="project" value="UniProtKB-ARBA"/>
</dbReference>
<keyword evidence="1" id="KW-0479">Metal-binding</keyword>
<dbReference type="PANTHER" id="PTHR43710">
    <property type="entry name" value="2-HYDROXYACYL-COA LYASE"/>
    <property type="match status" value="1"/>
</dbReference>
<evidence type="ECO:0000313" key="5">
    <source>
        <dbReference type="Proteomes" id="UP000191135"/>
    </source>
</evidence>
<dbReference type="FunFam" id="3.40.50.970:FF:000079">
    <property type="entry name" value="Indolepyruvate ferredoxin oxidoreductase alpha subunit"/>
    <property type="match status" value="1"/>
</dbReference>
<dbReference type="GO" id="GO:0030976">
    <property type="term" value="F:thiamine pyrophosphate binding"/>
    <property type="evidence" value="ECO:0007669"/>
    <property type="project" value="InterPro"/>
</dbReference>
<dbReference type="KEGG" id="mmed:Mame_00280"/>
<dbReference type="PROSITE" id="PS51379">
    <property type="entry name" value="4FE4S_FER_2"/>
    <property type="match status" value="1"/>
</dbReference>
<proteinExistence type="predicted"/>
<dbReference type="InterPro" id="IPR002880">
    <property type="entry name" value="Pyrv_Fd/Flavodoxin_OxRdtase_N"/>
</dbReference>
<dbReference type="SUPFAM" id="SSF52518">
    <property type="entry name" value="Thiamin diphosphate-binding fold (THDP-binding)"/>
    <property type="match status" value="2"/>
</dbReference>
<dbReference type="OrthoDB" id="9804603at2"/>
<dbReference type="PANTHER" id="PTHR43710:SF5">
    <property type="entry name" value="INDOLEPYRUVATE FERREDOXIN OXIDOREDUCTASE ALPHA SUBUNIT"/>
    <property type="match status" value="1"/>
</dbReference>
<protein>
    <submittedName>
        <fullName evidence="4">2-oxoacid ferredoxin oxidoreductase</fullName>
    </submittedName>
</protein>
<dbReference type="RefSeq" id="WP_018064725.1">
    <property type="nucleotide sequence ID" value="NZ_AQWH01000008.1"/>
</dbReference>
<dbReference type="EMBL" id="CP020330">
    <property type="protein sequence ID" value="AQZ49663.1"/>
    <property type="molecule type" value="Genomic_DNA"/>
</dbReference>
<feature type="domain" description="4Fe-4S ferredoxin-type" evidence="3">
    <location>
        <begin position="613"/>
        <end position="644"/>
    </location>
</feature>
<dbReference type="InterPro" id="IPR011766">
    <property type="entry name" value="TPP_enzyme_TPP-bd"/>
</dbReference>
<dbReference type="eggNOG" id="COG4231">
    <property type="taxonomic scope" value="Bacteria"/>
</dbReference>
<evidence type="ECO:0000259" key="3">
    <source>
        <dbReference type="PROSITE" id="PS51379"/>
    </source>
</evidence>
<dbReference type="GO" id="GO:0046872">
    <property type="term" value="F:metal ion binding"/>
    <property type="evidence" value="ECO:0007669"/>
    <property type="project" value="UniProtKB-KW"/>
</dbReference>
<dbReference type="Pfam" id="PF02775">
    <property type="entry name" value="TPP_enzyme_C"/>
    <property type="match status" value="1"/>
</dbReference>
<dbReference type="Gene3D" id="3.40.50.970">
    <property type="match status" value="2"/>
</dbReference>
<dbReference type="Proteomes" id="UP000191135">
    <property type="component" value="Chromosome"/>
</dbReference>